<sequence length="312" mass="34073">MTKLRAAVIGVGYLGNFHAQKYKNNPHVELVGVCDHSPAQADKIAAELKVSSFHRPQDLVGQVDLVTIAASTLSHFELAKLFIENGIHVNVEKPITATLSQAKELVALAKSKNVKLAVGHIERFNPSIIELKKYIKKPRLIELTRMATFKTRGADVSVLHDLMIHDIDLLLWLSGSEIESMTGMGSKLISNEMDIACVSFKMKNGVQAVINVSRVSSGMTRSVRIVQDEATYFANTGSLELEKVEKGPGGEEPVKITKWTVDKADALQSETNAFIEAVRENKTPVVTGDDGLRALQAIEDVGAMIEAAWTKS</sequence>
<feature type="domain" description="Gfo/Idh/MocA-like oxidoreductase N-terminal" evidence="1">
    <location>
        <begin position="4"/>
        <end position="120"/>
    </location>
</feature>
<dbReference type="Gene3D" id="3.30.360.10">
    <property type="entry name" value="Dihydrodipicolinate Reductase, domain 2"/>
    <property type="match status" value="1"/>
</dbReference>
<dbReference type="OrthoDB" id="5289637at2"/>
<organism evidence="3 4">
    <name type="scientific">Bdellovibrio bacteriovorus</name>
    <dbReference type="NCBI Taxonomy" id="959"/>
    <lineage>
        <taxon>Bacteria</taxon>
        <taxon>Pseudomonadati</taxon>
        <taxon>Bdellovibrionota</taxon>
        <taxon>Bdellovibrionia</taxon>
        <taxon>Bdellovibrionales</taxon>
        <taxon>Pseudobdellovibrionaceae</taxon>
        <taxon>Bdellovibrio</taxon>
    </lineage>
</organism>
<keyword evidence="4" id="KW-1185">Reference proteome</keyword>
<dbReference type="InterPro" id="IPR051450">
    <property type="entry name" value="Gfo/Idh/MocA_Oxidoreductases"/>
</dbReference>
<dbReference type="AlphaFoldDB" id="A0A150WM48"/>
<dbReference type="Pfam" id="PF01408">
    <property type="entry name" value="GFO_IDH_MocA"/>
    <property type="match status" value="1"/>
</dbReference>
<dbReference type="RefSeq" id="WP_061835474.1">
    <property type="nucleotide sequence ID" value="NZ_LUKE01000002.1"/>
</dbReference>
<dbReference type="SUPFAM" id="SSF55347">
    <property type="entry name" value="Glyceraldehyde-3-phosphate dehydrogenase-like, C-terminal domain"/>
    <property type="match status" value="1"/>
</dbReference>
<feature type="domain" description="GFO/IDH/MocA-like oxidoreductase" evidence="2">
    <location>
        <begin position="154"/>
        <end position="231"/>
    </location>
</feature>
<dbReference type="EMBL" id="LUKE01000002">
    <property type="protein sequence ID" value="KYG64962.1"/>
    <property type="molecule type" value="Genomic_DNA"/>
</dbReference>
<evidence type="ECO:0000259" key="2">
    <source>
        <dbReference type="Pfam" id="PF22725"/>
    </source>
</evidence>
<comment type="caution">
    <text evidence="3">The sequence shown here is derived from an EMBL/GenBank/DDBJ whole genome shotgun (WGS) entry which is preliminary data.</text>
</comment>
<gene>
    <name evidence="3" type="ORF">AZI86_12265</name>
</gene>
<dbReference type="Pfam" id="PF22725">
    <property type="entry name" value="GFO_IDH_MocA_C3"/>
    <property type="match status" value="1"/>
</dbReference>
<dbReference type="GO" id="GO:0000166">
    <property type="term" value="F:nucleotide binding"/>
    <property type="evidence" value="ECO:0007669"/>
    <property type="project" value="InterPro"/>
</dbReference>
<dbReference type="Gene3D" id="3.40.50.720">
    <property type="entry name" value="NAD(P)-binding Rossmann-like Domain"/>
    <property type="match status" value="1"/>
</dbReference>
<reference evidence="3 4" key="1">
    <citation type="submission" date="2016-03" db="EMBL/GenBank/DDBJ databases">
        <authorList>
            <person name="Ploux O."/>
        </authorList>
    </citation>
    <scope>NUCLEOTIDE SEQUENCE [LARGE SCALE GENOMIC DNA]</scope>
    <source>
        <strain evidence="3 4">R0</strain>
    </source>
</reference>
<dbReference type="PANTHER" id="PTHR43377:SF1">
    <property type="entry name" value="BILIVERDIN REDUCTASE A"/>
    <property type="match status" value="1"/>
</dbReference>
<evidence type="ECO:0000313" key="3">
    <source>
        <dbReference type="EMBL" id="KYG64962.1"/>
    </source>
</evidence>
<dbReference type="InterPro" id="IPR000683">
    <property type="entry name" value="Gfo/Idh/MocA-like_OxRdtase_N"/>
</dbReference>
<accession>A0A150WM48</accession>
<dbReference type="Proteomes" id="UP000075320">
    <property type="component" value="Unassembled WGS sequence"/>
</dbReference>
<dbReference type="InterPro" id="IPR055170">
    <property type="entry name" value="GFO_IDH_MocA-like_dom"/>
</dbReference>
<evidence type="ECO:0000259" key="1">
    <source>
        <dbReference type="Pfam" id="PF01408"/>
    </source>
</evidence>
<dbReference type="PANTHER" id="PTHR43377">
    <property type="entry name" value="BILIVERDIN REDUCTASE A"/>
    <property type="match status" value="1"/>
</dbReference>
<dbReference type="SUPFAM" id="SSF51735">
    <property type="entry name" value="NAD(P)-binding Rossmann-fold domains"/>
    <property type="match status" value="1"/>
</dbReference>
<evidence type="ECO:0000313" key="4">
    <source>
        <dbReference type="Proteomes" id="UP000075320"/>
    </source>
</evidence>
<proteinExistence type="predicted"/>
<dbReference type="InterPro" id="IPR036291">
    <property type="entry name" value="NAD(P)-bd_dom_sf"/>
</dbReference>
<protein>
    <submittedName>
        <fullName evidence="3">Oxidoreductase</fullName>
    </submittedName>
</protein>
<name>A0A150WM48_BDEBC</name>